<keyword evidence="7" id="KW-1185">Reference proteome</keyword>
<proteinExistence type="predicted"/>
<keyword evidence="3" id="KW-0804">Transcription</keyword>
<dbReference type="PANTHER" id="PTHR30055">
    <property type="entry name" value="HTH-TYPE TRANSCRIPTIONAL REGULATOR RUTR"/>
    <property type="match status" value="1"/>
</dbReference>
<dbReference type="Proteomes" id="UP000585437">
    <property type="component" value="Unassembled WGS sequence"/>
</dbReference>
<dbReference type="EMBL" id="JACHBU010000003">
    <property type="protein sequence ID" value="MBB6508538.1"/>
    <property type="molecule type" value="Genomic_DNA"/>
</dbReference>
<dbReference type="GO" id="GO:0000976">
    <property type="term" value="F:transcription cis-regulatory region binding"/>
    <property type="evidence" value="ECO:0007669"/>
    <property type="project" value="TreeGrafter"/>
</dbReference>
<name>A0A7X0JJ75_9HYPH</name>
<dbReference type="Gene3D" id="1.10.357.10">
    <property type="entry name" value="Tetracycline Repressor, domain 2"/>
    <property type="match status" value="1"/>
</dbReference>
<sequence>MTKNEIRQSLIESHSVMDVPVSTPEDTRQENVVRILEAAERLFKHYGYAKTTVADIAKDLGMSPANIYRFFGSKSEIHKALANRMLEASRAVAWENAKRAVSATERLRDHFLQQHRITVETLLHENKVHEMVVVAIEEQWSVIEDHIMQLRAIVAGLVEEGIAMGEFRAQDAELAAECLCDCTVTLCHPQIIAECLFETRRAAPADVVDFALRALK</sequence>
<accession>A0A7X0JJ75</accession>
<evidence type="ECO:0000313" key="7">
    <source>
        <dbReference type="Proteomes" id="UP000585437"/>
    </source>
</evidence>
<evidence type="ECO:0000256" key="2">
    <source>
        <dbReference type="ARBA" id="ARBA00023125"/>
    </source>
</evidence>
<evidence type="ECO:0000259" key="5">
    <source>
        <dbReference type="PROSITE" id="PS50977"/>
    </source>
</evidence>
<dbReference type="SUPFAM" id="SSF48498">
    <property type="entry name" value="Tetracyclin repressor-like, C-terminal domain"/>
    <property type="match status" value="1"/>
</dbReference>
<dbReference type="SUPFAM" id="SSF46689">
    <property type="entry name" value="Homeodomain-like"/>
    <property type="match status" value="1"/>
</dbReference>
<dbReference type="Pfam" id="PF17935">
    <property type="entry name" value="TetR_C_27"/>
    <property type="match status" value="1"/>
</dbReference>
<protein>
    <submittedName>
        <fullName evidence="6">AcrR family transcriptional regulator</fullName>
    </submittedName>
</protein>
<organism evidence="6 7">
    <name type="scientific">Rhizobium soli</name>
    <dbReference type="NCBI Taxonomy" id="424798"/>
    <lineage>
        <taxon>Bacteria</taxon>
        <taxon>Pseudomonadati</taxon>
        <taxon>Pseudomonadota</taxon>
        <taxon>Alphaproteobacteria</taxon>
        <taxon>Hyphomicrobiales</taxon>
        <taxon>Rhizobiaceae</taxon>
        <taxon>Rhizobium/Agrobacterium group</taxon>
        <taxon>Rhizobium</taxon>
    </lineage>
</organism>
<dbReference type="InterPro" id="IPR036271">
    <property type="entry name" value="Tet_transcr_reg_TetR-rel_C_sf"/>
</dbReference>
<evidence type="ECO:0000256" key="1">
    <source>
        <dbReference type="ARBA" id="ARBA00023015"/>
    </source>
</evidence>
<dbReference type="InterPro" id="IPR041478">
    <property type="entry name" value="TetR_C_27"/>
</dbReference>
<gene>
    <name evidence="6" type="ORF">F4695_001887</name>
</gene>
<evidence type="ECO:0000256" key="3">
    <source>
        <dbReference type="ARBA" id="ARBA00023163"/>
    </source>
</evidence>
<dbReference type="InterPro" id="IPR001647">
    <property type="entry name" value="HTH_TetR"/>
</dbReference>
<evidence type="ECO:0000313" key="6">
    <source>
        <dbReference type="EMBL" id="MBB6508538.1"/>
    </source>
</evidence>
<dbReference type="PANTHER" id="PTHR30055:SF151">
    <property type="entry name" value="TRANSCRIPTIONAL REGULATORY PROTEIN"/>
    <property type="match status" value="1"/>
</dbReference>
<dbReference type="AlphaFoldDB" id="A0A7X0JJ75"/>
<dbReference type="PROSITE" id="PS50977">
    <property type="entry name" value="HTH_TETR_2"/>
    <property type="match status" value="1"/>
</dbReference>
<feature type="DNA-binding region" description="H-T-H motif" evidence="4">
    <location>
        <begin position="52"/>
        <end position="71"/>
    </location>
</feature>
<dbReference type="GO" id="GO:0003700">
    <property type="term" value="F:DNA-binding transcription factor activity"/>
    <property type="evidence" value="ECO:0007669"/>
    <property type="project" value="TreeGrafter"/>
</dbReference>
<comment type="caution">
    <text evidence="6">The sequence shown here is derived from an EMBL/GenBank/DDBJ whole genome shotgun (WGS) entry which is preliminary data.</text>
</comment>
<dbReference type="PRINTS" id="PR00455">
    <property type="entry name" value="HTHTETR"/>
</dbReference>
<evidence type="ECO:0000256" key="4">
    <source>
        <dbReference type="PROSITE-ProRule" id="PRU00335"/>
    </source>
</evidence>
<dbReference type="InterPro" id="IPR050109">
    <property type="entry name" value="HTH-type_TetR-like_transc_reg"/>
</dbReference>
<reference evidence="6 7" key="1">
    <citation type="submission" date="2020-08" db="EMBL/GenBank/DDBJ databases">
        <title>The Agave Microbiome: Exploring the role of microbial communities in plant adaptations to desert environments.</title>
        <authorList>
            <person name="Partida-Martinez L.P."/>
        </authorList>
    </citation>
    <scope>NUCLEOTIDE SEQUENCE [LARGE SCALE GENOMIC DNA]</scope>
    <source>
        <strain evidence="6 7">AS3.12</strain>
    </source>
</reference>
<keyword evidence="1" id="KW-0805">Transcription regulation</keyword>
<dbReference type="Pfam" id="PF00440">
    <property type="entry name" value="TetR_N"/>
    <property type="match status" value="1"/>
</dbReference>
<dbReference type="InterPro" id="IPR009057">
    <property type="entry name" value="Homeodomain-like_sf"/>
</dbReference>
<feature type="domain" description="HTH tetR-type" evidence="5">
    <location>
        <begin position="29"/>
        <end position="89"/>
    </location>
</feature>
<keyword evidence="2 4" id="KW-0238">DNA-binding</keyword>